<dbReference type="SUPFAM" id="SSF51735">
    <property type="entry name" value="NAD(P)-binding Rossmann-fold domains"/>
    <property type="match status" value="1"/>
</dbReference>
<protein>
    <submittedName>
        <fullName evidence="2">NAD(P)H-binding protein</fullName>
    </submittedName>
</protein>
<dbReference type="RefSeq" id="WP_271636171.1">
    <property type="nucleotide sequence ID" value="NZ_CP094970.1"/>
</dbReference>
<organism evidence="2 3">
    <name type="scientific">Solicola gregarius</name>
    <dbReference type="NCBI Taxonomy" id="2908642"/>
    <lineage>
        <taxon>Bacteria</taxon>
        <taxon>Bacillati</taxon>
        <taxon>Actinomycetota</taxon>
        <taxon>Actinomycetes</taxon>
        <taxon>Propionibacteriales</taxon>
        <taxon>Nocardioidaceae</taxon>
        <taxon>Solicola</taxon>
    </lineage>
</organism>
<dbReference type="PANTHER" id="PTHR43162:SF1">
    <property type="entry name" value="PRESTALK A DIFFERENTIATION PROTEIN A"/>
    <property type="match status" value="1"/>
</dbReference>
<dbReference type="PANTHER" id="PTHR43162">
    <property type="match status" value="1"/>
</dbReference>
<sequence length="285" mass="30220">MTLVPLNGGEPEMILVTGATGNVGAEVVRALAAAGESVRALVRDTESVTLPDGVEAVAGDLSQPESLAPALDGAEAMFLLPGYPGVFGVAERAGVERAALLSSPSAQSRDLTNAVARYMVESEDAAAASALSTVVIRSSGFMSNTLQWIPQLHEGDVVRAPFADVPVAMIDPYDIAAVIALVLVDGDHAGRTYWVTGPEALRPEDRVRRLTDILGRPLRFDAQSDDDAWAEMTASMPSEYVEAFFDFYARGALDESPVLPTVREVTGREPRTFDAWATMHAGAFG</sequence>
<dbReference type="Pfam" id="PF05368">
    <property type="entry name" value="NmrA"/>
    <property type="match status" value="1"/>
</dbReference>
<dbReference type="KEGG" id="sgrg:L0C25_09110"/>
<dbReference type="InterPro" id="IPR008030">
    <property type="entry name" value="NmrA-like"/>
</dbReference>
<feature type="domain" description="NmrA-like" evidence="1">
    <location>
        <begin position="13"/>
        <end position="80"/>
    </location>
</feature>
<dbReference type="InterPro" id="IPR036291">
    <property type="entry name" value="NAD(P)-bd_dom_sf"/>
</dbReference>
<dbReference type="Proteomes" id="UP001164390">
    <property type="component" value="Chromosome"/>
</dbReference>
<dbReference type="AlphaFoldDB" id="A0AA46TKZ3"/>
<name>A0AA46TKZ3_9ACTN</name>
<dbReference type="Gene3D" id="3.90.25.10">
    <property type="entry name" value="UDP-galactose 4-epimerase, domain 1"/>
    <property type="match status" value="1"/>
</dbReference>
<reference evidence="2" key="1">
    <citation type="submission" date="2022-01" db="EMBL/GenBank/DDBJ databases">
        <title>Nocardioidaceae gen. sp. A5X3R13.</title>
        <authorList>
            <person name="Lopez Marin M.A."/>
            <person name="Uhlik O."/>
        </authorList>
    </citation>
    <scope>NUCLEOTIDE SEQUENCE</scope>
    <source>
        <strain evidence="2">A5X3R13</strain>
    </source>
</reference>
<evidence type="ECO:0000313" key="2">
    <source>
        <dbReference type="EMBL" id="UYM07216.1"/>
    </source>
</evidence>
<keyword evidence="3" id="KW-1185">Reference proteome</keyword>
<accession>A0AA46TKZ3</accession>
<proteinExistence type="predicted"/>
<evidence type="ECO:0000259" key="1">
    <source>
        <dbReference type="Pfam" id="PF05368"/>
    </source>
</evidence>
<gene>
    <name evidence="2" type="ORF">L0C25_09110</name>
</gene>
<dbReference type="EMBL" id="CP094970">
    <property type="protein sequence ID" value="UYM07216.1"/>
    <property type="molecule type" value="Genomic_DNA"/>
</dbReference>
<dbReference type="InterPro" id="IPR051604">
    <property type="entry name" value="Ergot_Alk_Oxidoreductase"/>
</dbReference>
<dbReference type="Gene3D" id="3.40.50.720">
    <property type="entry name" value="NAD(P)-binding Rossmann-like Domain"/>
    <property type="match status" value="1"/>
</dbReference>
<evidence type="ECO:0000313" key="3">
    <source>
        <dbReference type="Proteomes" id="UP001164390"/>
    </source>
</evidence>